<feature type="region of interest" description="Disordered" evidence="1">
    <location>
        <begin position="50"/>
        <end position="77"/>
    </location>
</feature>
<proteinExistence type="predicted"/>
<feature type="compositionally biased region" description="Pro residues" evidence="1">
    <location>
        <begin position="235"/>
        <end position="253"/>
    </location>
</feature>
<evidence type="ECO:0000313" key="2">
    <source>
        <dbReference type="EMBL" id="CAG9133847.1"/>
    </source>
</evidence>
<reference evidence="2" key="1">
    <citation type="submission" date="2020-11" db="EMBL/GenBank/DDBJ databases">
        <authorList>
            <person name="Whiteford S."/>
        </authorList>
    </citation>
    <scope>NUCLEOTIDE SEQUENCE</scope>
</reference>
<feature type="compositionally biased region" description="Polar residues" evidence="1">
    <location>
        <begin position="57"/>
        <end position="73"/>
    </location>
</feature>
<keyword evidence="3" id="KW-1185">Reference proteome</keyword>
<comment type="caution">
    <text evidence="2">The sequence shown here is derived from an EMBL/GenBank/DDBJ whole genome shotgun (WGS) entry which is preliminary data.</text>
</comment>
<gene>
    <name evidence="2" type="ORF">PLXY2_LOCUS12048</name>
</gene>
<dbReference type="EMBL" id="CAJHNJ030000068">
    <property type="protein sequence ID" value="CAG9133847.1"/>
    <property type="molecule type" value="Genomic_DNA"/>
</dbReference>
<sequence length="265" mass="28675">MEPPASARDAGRTSGAENDFREYMVNARFTDENTIELILPEELLENSARGEARLVSGQGSNSAPASQSNTAESNLPEYAVSGSFVDENTIELVLPEELQNDPKRMADGVILTVNSEGEEKENPESNLPEYQVNASFVDDNTLELVLPEELKNNPSLIQDGVILTPVNSEGENSGNLPEYSVDASFVDDNTIEIVLPEELKNNPSLVEEGAVLVPVAAGQGLGNFKWKFIWSKTLHPPPPPRPPGPAPREPPPGQAHHTNEASTET</sequence>
<feature type="region of interest" description="Disordered" evidence="1">
    <location>
        <begin position="232"/>
        <end position="265"/>
    </location>
</feature>
<name>A0A8S4G310_PLUXY</name>
<organism evidence="2 3">
    <name type="scientific">Plutella xylostella</name>
    <name type="common">Diamondback moth</name>
    <name type="synonym">Plutella maculipennis</name>
    <dbReference type="NCBI Taxonomy" id="51655"/>
    <lineage>
        <taxon>Eukaryota</taxon>
        <taxon>Metazoa</taxon>
        <taxon>Ecdysozoa</taxon>
        <taxon>Arthropoda</taxon>
        <taxon>Hexapoda</taxon>
        <taxon>Insecta</taxon>
        <taxon>Pterygota</taxon>
        <taxon>Neoptera</taxon>
        <taxon>Endopterygota</taxon>
        <taxon>Lepidoptera</taxon>
        <taxon>Glossata</taxon>
        <taxon>Ditrysia</taxon>
        <taxon>Yponomeutoidea</taxon>
        <taxon>Plutellidae</taxon>
        <taxon>Plutella</taxon>
    </lineage>
</organism>
<dbReference type="AlphaFoldDB" id="A0A8S4G310"/>
<dbReference type="Proteomes" id="UP000653454">
    <property type="component" value="Unassembled WGS sequence"/>
</dbReference>
<protein>
    <submittedName>
        <fullName evidence="2">(diamondback moth) hypothetical protein</fullName>
    </submittedName>
</protein>
<evidence type="ECO:0000256" key="1">
    <source>
        <dbReference type="SAM" id="MobiDB-lite"/>
    </source>
</evidence>
<evidence type="ECO:0000313" key="3">
    <source>
        <dbReference type="Proteomes" id="UP000653454"/>
    </source>
</evidence>
<accession>A0A8S4G310</accession>